<dbReference type="GO" id="GO:0005634">
    <property type="term" value="C:nucleus"/>
    <property type="evidence" value="ECO:0007669"/>
    <property type="project" value="UniProtKB-SubCell"/>
</dbReference>
<feature type="repeat" description="ANK" evidence="9">
    <location>
        <begin position="37"/>
        <end position="69"/>
    </location>
</feature>
<evidence type="ECO:0000313" key="11">
    <source>
        <dbReference type="EMBL" id="CAL1529654.1"/>
    </source>
</evidence>
<dbReference type="Pfam" id="PF13857">
    <property type="entry name" value="Ank_5"/>
    <property type="match status" value="1"/>
</dbReference>
<evidence type="ECO:0000256" key="5">
    <source>
        <dbReference type="ARBA" id="ARBA00023043"/>
    </source>
</evidence>
<name>A0AAV2H7G6_LYMST</name>
<keyword evidence="3" id="KW-0597">Phosphoprotein</keyword>
<feature type="region of interest" description="Disordered" evidence="10">
    <location>
        <begin position="224"/>
        <end position="243"/>
    </location>
</feature>
<evidence type="ECO:0000313" key="12">
    <source>
        <dbReference type="Proteomes" id="UP001497497"/>
    </source>
</evidence>
<dbReference type="SUPFAM" id="SSF48403">
    <property type="entry name" value="Ankyrin repeat"/>
    <property type="match status" value="1"/>
</dbReference>
<keyword evidence="4" id="KW-0677">Repeat</keyword>
<proteinExistence type="predicted"/>
<accession>A0AAV2H7G6</accession>
<dbReference type="PROSITE" id="PS50297">
    <property type="entry name" value="ANK_REP_REGION"/>
    <property type="match status" value="1"/>
</dbReference>
<dbReference type="Proteomes" id="UP001497497">
    <property type="component" value="Unassembled WGS sequence"/>
</dbReference>
<dbReference type="Gene3D" id="1.25.40.20">
    <property type="entry name" value="Ankyrin repeat-containing domain"/>
    <property type="match status" value="1"/>
</dbReference>
<evidence type="ECO:0000256" key="8">
    <source>
        <dbReference type="ARBA" id="ARBA00030802"/>
    </source>
</evidence>
<dbReference type="InterPro" id="IPR038753">
    <property type="entry name" value="NFKBIL1"/>
</dbReference>
<keyword evidence="6" id="KW-0539">Nucleus</keyword>
<keyword evidence="5 9" id="KW-0040">ANK repeat</keyword>
<gene>
    <name evidence="11" type="ORF">GSLYS_00003809001</name>
</gene>
<evidence type="ECO:0000256" key="3">
    <source>
        <dbReference type="ARBA" id="ARBA00022553"/>
    </source>
</evidence>
<dbReference type="PANTHER" id="PTHR15263:SF1">
    <property type="entry name" value="NF-KAPPA-B INHIBITOR-LIKE PROTEIN 1"/>
    <property type="match status" value="1"/>
</dbReference>
<dbReference type="PANTHER" id="PTHR15263">
    <property type="entry name" value="I-KAPPA-B-LIKE PROTEIN IKBL"/>
    <property type="match status" value="1"/>
</dbReference>
<organism evidence="11 12">
    <name type="scientific">Lymnaea stagnalis</name>
    <name type="common">Great pond snail</name>
    <name type="synonym">Helix stagnalis</name>
    <dbReference type="NCBI Taxonomy" id="6523"/>
    <lineage>
        <taxon>Eukaryota</taxon>
        <taxon>Metazoa</taxon>
        <taxon>Spiralia</taxon>
        <taxon>Lophotrochozoa</taxon>
        <taxon>Mollusca</taxon>
        <taxon>Gastropoda</taxon>
        <taxon>Heterobranchia</taxon>
        <taxon>Euthyneura</taxon>
        <taxon>Panpulmonata</taxon>
        <taxon>Hygrophila</taxon>
        <taxon>Lymnaeoidea</taxon>
        <taxon>Lymnaeidae</taxon>
        <taxon>Lymnaea</taxon>
    </lineage>
</organism>
<dbReference type="SMART" id="SM00248">
    <property type="entry name" value="ANK"/>
    <property type="match status" value="2"/>
</dbReference>
<dbReference type="PROSITE" id="PS50088">
    <property type="entry name" value="ANK_REPEAT"/>
    <property type="match status" value="1"/>
</dbReference>
<evidence type="ECO:0000256" key="9">
    <source>
        <dbReference type="PROSITE-ProRule" id="PRU00023"/>
    </source>
</evidence>
<reference evidence="11 12" key="1">
    <citation type="submission" date="2024-04" db="EMBL/GenBank/DDBJ databases">
        <authorList>
            <consortium name="Genoscope - CEA"/>
            <person name="William W."/>
        </authorList>
    </citation>
    <scope>NUCLEOTIDE SEQUENCE [LARGE SCALE GENOMIC DNA]</scope>
</reference>
<keyword evidence="12" id="KW-1185">Reference proteome</keyword>
<evidence type="ECO:0000256" key="4">
    <source>
        <dbReference type="ARBA" id="ARBA00022737"/>
    </source>
</evidence>
<comment type="subcellular location">
    <subcellularLocation>
        <location evidence="1">Nucleus</location>
    </subcellularLocation>
</comment>
<protein>
    <recommendedName>
        <fullName evidence="2">NF-kappa-B inhibitor-like protein 1</fullName>
    </recommendedName>
    <alternativeName>
        <fullName evidence="7">Inhibitor of kappa B-like protein</fullName>
    </alternativeName>
    <alternativeName>
        <fullName evidence="8">Nuclear factor of kappa light polypeptide gene enhancer in B-cells inhibitor-like 1</fullName>
    </alternativeName>
</protein>
<comment type="caution">
    <text evidence="11">The sequence shown here is derived from an EMBL/GenBank/DDBJ whole genome shotgun (WGS) entry which is preliminary data.</text>
</comment>
<evidence type="ECO:0000256" key="1">
    <source>
        <dbReference type="ARBA" id="ARBA00004123"/>
    </source>
</evidence>
<evidence type="ECO:0000256" key="6">
    <source>
        <dbReference type="ARBA" id="ARBA00023242"/>
    </source>
</evidence>
<dbReference type="EMBL" id="CAXITT010000052">
    <property type="protein sequence ID" value="CAL1529654.1"/>
    <property type="molecule type" value="Genomic_DNA"/>
</dbReference>
<evidence type="ECO:0000256" key="2">
    <source>
        <dbReference type="ARBA" id="ARBA00014259"/>
    </source>
</evidence>
<evidence type="ECO:0000256" key="7">
    <source>
        <dbReference type="ARBA" id="ARBA00030621"/>
    </source>
</evidence>
<sequence length="374" mass="44213">MGNTKKLKNLIKDDRPQKLKAFVTSHNIQICSVQFSHGRNILHYCSLKGSPEMLKSLLKLGCDASLQDKDGNLPLHVALQRGLKEDVRLARETLVEIVMPLIDAYPMGLDVENKEGSTGQDLLRALKRLIKSATITSKKEAEFEAEKRRQEEDELWRQKLSDEVTFEYEEQLPRYDSREDYTHERTTETFDEWSERIRKDFSSKQRNSHNHRFWRDKKHKVDNEADEATRKKRSRQEDDDEKLRKAREEMKKNFKPVQLENRTDRLLLRKQRYESKFLHLLGHLAGRTLTFGCIPWPCLDVSTLIDVLFCDLSDKESPAYRKYLRSQQVRWHPDKFTQKFRDYLHPDHIPKIMARVKAISQILNQHSSERLGNQ</sequence>
<dbReference type="GO" id="GO:0043124">
    <property type="term" value="P:negative regulation of canonical NF-kappaB signal transduction"/>
    <property type="evidence" value="ECO:0007669"/>
    <property type="project" value="InterPro"/>
</dbReference>
<dbReference type="InterPro" id="IPR002110">
    <property type="entry name" value="Ankyrin_rpt"/>
</dbReference>
<dbReference type="InterPro" id="IPR036770">
    <property type="entry name" value="Ankyrin_rpt-contain_sf"/>
</dbReference>
<dbReference type="AlphaFoldDB" id="A0AAV2H7G6"/>
<evidence type="ECO:0000256" key="10">
    <source>
        <dbReference type="SAM" id="MobiDB-lite"/>
    </source>
</evidence>